<dbReference type="Gene3D" id="1.10.10.10">
    <property type="entry name" value="Winged helix-like DNA-binding domain superfamily/Winged helix DNA-binding domain"/>
    <property type="match status" value="1"/>
</dbReference>
<dbReference type="InterPro" id="IPR036388">
    <property type="entry name" value="WH-like_DNA-bd_sf"/>
</dbReference>
<dbReference type="InterPro" id="IPR000944">
    <property type="entry name" value="Tscrpt_reg_Rrf2"/>
</dbReference>
<dbReference type="Pfam" id="PF02082">
    <property type="entry name" value="Rrf2"/>
    <property type="match status" value="1"/>
</dbReference>
<dbReference type="EMBL" id="PDEQ01000001">
    <property type="protein sequence ID" value="PEN14984.1"/>
    <property type="molecule type" value="Genomic_DNA"/>
</dbReference>
<dbReference type="RefSeq" id="WP_098073883.1">
    <property type="nucleotide sequence ID" value="NZ_PDEQ01000001.1"/>
</dbReference>
<evidence type="ECO:0000313" key="2">
    <source>
        <dbReference type="Proteomes" id="UP000220102"/>
    </source>
</evidence>
<dbReference type="NCBIfam" id="TIGR00738">
    <property type="entry name" value="rrf2_super"/>
    <property type="match status" value="1"/>
</dbReference>
<dbReference type="PROSITE" id="PS01332">
    <property type="entry name" value="HTH_RRF2_1"/>
    <property type="match status" value="1"/>
</dbReference>
<organism evidence="1 2">
    <name type="scientific">Longibacter salinarum</name>
    <dbReference type="NCBI Taxonomy" id="1850348"/>
    <lineage>
        <taxon>Bacteria</taxon>
        <taxon>Pseudomonadati</taxon>
        <taxon>Rhodothermota</taxon>
        <taxon>Rhodothermia</taxon>
        <taxon>Rhodothermales</taxon>
        <taxon>Salisaetaceae</taxon>
        <taxon>Longibacter</taxon>
    </lineage>
</organism>
<name>A0A2A8D274_9BACT</name>
<sequence>MLLSKGCEYGLAGAMYLASIPQKGYVPIRAISEHLDISYPFLTKVLQQLNEAGLLTSMRGPNGGVALSQAPERLTLKEIVIAIDGPELFTECVLGLPGCGHEKPCPLHDQWGEVRDHLDGLFGGLSLAEAVGREADIMEGLDFPCRGRRASPGR</sequence>
<protein>
    <submittedName>
        <fullName evidence="1">Transcriptional regulator</fullName>
    </submittedName>
</protein>
<dbReference type="InterPro" id="IPR030489">
    <property type="entry name" value="TR_Rrf2-type_CS"/>
</dbReference>
<keyword evidence="2" id="KW-1185">Reference proteome</keyword>
<dbReference type="OrthoDB" id="9808360at2"/>
<evidence type="ECO:0000313" key="1">
    <source>
        <dbReference type="EMBL" id="PEN14984.1"/>
    </source>
</evidence>
<gene>
    <name evidence="1" type="ORF">CRI94_01440</name>
</gene>
<comment type="caution">
    <text evidence="1">The sequence shown here is derived from an EMBL/GenBank/DDBJ whole genome shotgun (WGS) entry which is preliminary data.</text>
</comment>
<dbReference type="SUPFAM" id="SSF46785">
    <property type="entry name" value="Winged helix' DNA-binding domain"/>
    <property type="match status" value="1"/>
</dbReference>
<dbReference type="PANTHER" id="PTHR33221:SF15">
    <property type="entry name" value="HTH-TYPE TRANSCRIPTIONAL REGULATOR YWGB-RELATED"/>
    <property type="match status" value="1"/>
</dbReference>
<dbReference type="PROSITE" id="PS51197">
    <property type="entry name" value="HTH_RRF2_2"/>
    <property type="match status" value="1"/>
</dbReference>
<reference evidence="1 2" key="1">
    <citation type="submission" date="2017-10" db="EMBL/GenBank/DDBJ databases">
        <title>Draft genome of Longibacter Salinarum.</title>
        <authorList>
            <person name="Goh K.M."/>
            <person name="Shamsir M.S."/>
            <person name="Lim S.W."/>
        </authorList>
    </citation>
    <scope>NUCLEOTIDE SEQUENCE [LARGE SCALE GENOMIC DNA]</scope>
    <source>
        <strain evidence="1 2">KCTC 52045</strain>
    </source>
</reference>
<dbReference type="Proteomes" id="UP000220102">
    <property type="component" value="Unassembled WGS sequence"/>
</dbReference>
<dbReference type="GO" id="GO:0003700">
    <property type="term" value="F:DNA-binding transcription factor activity"/>
    <property type="evidence" value="ECO:0007669"/>
    <property type="project" value="TreeGrafter"/>
</dbReference>
<dbReference type="PANTHER" id="PTHR33221">
    <property type="entry name" value="WINGED HELIX-TURN-HELIX TRANSCRIPTIONAL REGULATOR, RRF2 FAMILY"/>
    <property type="match status" value="1"/>
</dbReference>
<dbReference type="InterPro" id="IPR036390">
    <property type="entry name" value="WH_DNA-bd_sf"/>
</dbReference>
<proteinExistence type="predicted"/>
<accession>A0A2A8D274</accession>
<dbReference type="GO" id="GO:0005829">
    <property type="term" value="C:cytosol"/>
    <property type="evidence" value="ECO:0007669"/>
    <property type="project" value="TreeGrafter"/>
</dbReference>
<dbReference type="AlphaFoldDB" id="A0A2A8D274"/>